<dbReference type="Proteomes" id="UP000507470">
    <property type="component" value="Unassembled WGS sequence"/>
</dbReference>
<evidence type="ECO:0000313" key="2">
    <source>
        <dbReference type="Proteomes" id="UP000507470"/>
    </source>
</evidence>
<accession>A0A6J8E8T5</accession>
<reference evidence="1 2" key="1">
    <citation type="submission" date="2020-06" db="EMBL/GenBank/DDBJ databases">
        <authorList>
            <person name="Li R."/>
            <person name="Bekaert M."/>
        </authorList>
    </citation>
    <scope>NUCLEOTIDE SEQUENCE [LARGE SCALE GENOMIC DNA]</scope>
    <source>
        <strain evidence="2">wild</strain>
    </source>
</reference>
<dbReference type="InterPro" id="IPR038765">
    <property type="entry name" value="Papain-like_cys_pep_sf"/>
</dbReference>
<dbReference type="EMBL" id="CACVKT020008662">
    <property type="protein sequence ID" value="CAC5416578.1"/>
    <property type="molecule type" value="Genomic_DNA"/>
</dbReference>
<proteinExistence type="predicted"/>
<dbReference type="OrthoDB" id="6266789at2759"/>
<dbReference type="AlphaFoldDB" id="A0A6J8E8T5"/>
<gene>
    <name evidence="1" type="ORF">MCOR_49178</name>
</gene>
<sequence length="155" mass="18464">MKNKIMKVCAADEIQQKLQTPPFGFITNTDPHQLPGRHWVACYVDENNILEIFDSYGNSPDALSPYITRYMNLFERTLFNHKRLQSSKTKVCGQYCLFYLMCRCRNYSQKEVIDIFNDDFERNDQFVYDFIEQRFHCCIHNTSVFNQICKCINKL</sequence>
<dbReference type="Gene3D" id="3.40.395.10">
    <property type="entry name" value="Adenoviral Proteinase, Chain A"/>
    <property type="match status" value="1"/>
</dbReference>
<name>A0A6J8E8T5_MYTCO</name>
<evidence type="ECO:0008006" key="3">
    <source>
        <dbReference type="Google" id="ProtNLM"/>
    </source>
</evidence>
<organism evidence="1 2">
    <name type="scientific">Mytilus coruscus</name>
    <name type="common">Sea mussel</name>
    <dbReference type="NCBI Taxonomy" id="42192"/>
    <lineage>
        <taxon>Eukaryota</taxon>
        <taxon>Metazoa</taxon>
        <taxon>Spiralia</taxon>
        <taxon>Lophotrochozoa</taxon>
        <taxon>Mollusca</taxon>
        <taxon>Bivalvia</taxon>
        <taxon>Autobranchia</taxon>
        <taxon>Pteriomorphia</taxon>
        <taxon>Mytilida</taxon>
        <taxon>Mytiloidea</taxon>
        <taxon>Mytilidae</taxon>
        <taxon>Mytilinae</taxon>
        <taxon>Mytilus</taxon>
    </lineage>
</organism>
<keyword evidence="2" id="KW-1185">Reference proteome</keyword>
<protein>
    <recommendedName>
        <fullName evidence="3">Ubiquitin-like protease family profile domain-containing protein</fullName>
    </recommendedName>
</protein>
<dbReference type="SUPFAM" id="SSF54001">
    <property type="entry name" value="Cysteine proteinases"/>
    <property type="match status" value="1"/>
</dbReference>
<evidence type="ECO:0000313" key="1">
    <source>
        <dbReference type="EMBL" id="CAC5416578.1"/>
    </source>
</evidence>